<organism evidence="3 4">
    <name type="scientific">Chaetoceros tenuissimus</name>
    <dbReference type="NCBI Taxonomy" id="426638"/>
    <lineage>
        <taxon>Eukaryota</taxon>
        <taxon>Sar</taxon>
        <taxon>Stramenopiles</taxon>
        <taxon>Ochrophyta</taxon>
        <taxon>Bacillariophyta</taxon>
        <taxon>Coscinodiscophyceae</taxon>
        <taxon>Chaetocerotophycidae</taxon>
        <taxon>Chaetocerotales</taxon>
        <taxon>Chaetocerotaceae</taxon>
        <taxon>Chaetoceros</taxon>
    </lineage>
</organism>
<feature type="signal peptide" evidence="2">
    <location>
        <begin position="1"/>
        <end position="19"/>
    </location>
</feature>
<evidence type="ECO:0000313" key="4">
    <source>
        <dbReference type="Proteomes" id="UP001054902"/>
    </source>
</evidence>
<proteinExistence type="predicted"/>
<name>A0AAD3D1K1_9STRA</name>
<evidence type="ECO:0000256" key="2">
    <source>
        <dbReference type="SAM" id="SignalP"/>
    </source>
</evidence>
<accession>A0AAD3D1K1</accession>
<gene>
    <name evidence="3" type="ORF">CTEN210_12632</name>
</gene>
<keyword evidence="4" id="KW-1185">Reference proteome</keyword>
<comment type="caution">
    <text evidence="3">The sequence shown here is derived from an EMBL/GenBank/DDBJ whole genome shotgun (WGS) entry which is preliminary data.</text>
</comment>
<evidence type="ECO:0008006" key="5">
    <source>
        <dbReference type="Google" id="ProtNLM"/>
    </source>
</evidence>
<dbReference type="AlphaFoldDB" id="A0AAD3D1K1"/>
<evidence type="ECO:0000256" key="1">
    <source>
        <dbReference type="SAM" id="MobiDB-lite"/>
    </source>
</evidence>
<evidence type="ECO:0000313" key="3">
    <source>
        <dbReference type="EMBL" id="GFH56156.1"/>
    </source>
</evidence>
<keyword evidence="2" id="KW-0732">Signal</keyword>
<dbReference type="EMBL" id="BLLK01000051">
    <property type="protein sequence ID" value="GFH56156.1"/>
    <property type="molecule type" value="Genomic_DNA"/>
</dbReference>
<protein>
    <recommendedName>
        <fullName evidence="5">Fucolectin tachylectin-4 pentraxin-1 domain-containing protein</fullName>
    </recommendedName>
</protein>
<reference evidence="3 4" key="1">
    <citation type="journal article" date="2021" name="Sci. Rep.">
        <title>The genome of the diatom Chaetoceros tenuissimus carries an ancient integrated fragment of an extant virus.</title>
        <authorList>
            <person name="Hongo Y."/>
            <person name="Kimura K."/>
            <person name="Takaki Y."/>
            <person name="Yoshida Y."/>
            <person name="Baba S."/>
            <person name="Kobayashi G."/>
            <person name="Nagasaki K."/>
            <person name="Hano T."/>
            <person name="Tomaru Y."/>
        </authorList>
    </citation>
    <scope>NUCLEOTIDE SEQUENCE [LARGE SCALE GENOMIC DNA]</scope>
    <source>
        <strain evidence="3 4">NIES-3715</strain>
    </source>
</reference>
<dbReference type="Pfam" id="PF22633">
    <property type="entry name" value="F5_F8_type_C_2"/>
    <property type="match status" value="1"/>
</dbReference>
<dbReference type="SUPFAM" id="SSF49785">
    <property type="entry name" value="Galactose-binding domain-like"/>
    <property type="match status" value="1"/>
</dbReference>
<dbReference type="InterPro" id="IPR008979">
    <property type="entry name" value="Galactose-bd-like_sf"/>
</dbReference>
<feature type="chain" id="PRO_5042089788" description="Fucolectin tachylectin-4 pentraxin-1 domain-containing protein" evidence="2">
    <location>
        <begin position="20"/>
        <end position="317"/>
    </location>
</feature>
<sequence>MKLSSAIILASIFMSSTSARDEDIRARRLKKRTKSPSDTKAPGTKTPKVSKAPGTKEASKAPSVKKGKSAKSAEPSMIPSDIPSVLPSMVPSDVPSMIPLDVPSDQPSSEPSRPPSPLPSPFPTWTPTGFPSDIPSFLPSMVPSDSPSSSPTESRPLLCFENNSDMKTHTEAVAYANSLGGVLAEKDPWWRLDFAERRTISDILIYNREGTSKDRIVGFTVSIIRNGVKVWQYTDPSNTGEVMYHIEVPRIPALRGDGIVIQLPDKTEYLQLVEVEVYTFPENARRPRSGNNCNTPGTAVASTTVDSESFLEEFEWF</sequence>
<feature type="region of interest" description="Disordered" evidence="1">
    <location>
        <begin position="17"/>
        <end position="158"/>
    </location>
</feature>
<feature type="compositionally biased region" description="Low complexity" evidence="1">
    <location>
        <begin position="139"/>
        <end position="156"/>
    </location>
</feature>
<dbReference type="Gene3D" id="2.60.120.260">
    <property type="entry name" value="Galactose-binding domain-like"/>
    <property type="match status" value="1"/>
</dbReference>
<dbReference type="Proteomes" id="UP001054902">
    <property type="component" value="Unassembled WGS sequence"/>
</dbReference>
<feature type="compositionally biased region" description="Pro residues" evidence="1">
    <location>
        <begin position="112"/>
        <end position="124"/>
    </location>
</feature>